<organism evidence="1 2">
    <name type="scientific">Hathewaya histolytica</name>
    <name type="common">Clostridium histolyticum</name>
    <dbReference type="NCBI Taxonomy" id="1498"/>
    <lineage>
        <taxon>Bacteria</taxon>
        <taxon>Bacillati</taxon>
        <taxon>Bacillota</taxon>
        <taxon>Clostridia</taxon>
        <taxon>Eubacteriales</taxon>
        <taxon>Clostridiaceae</taxon>
        <taxon>Hathewaya</taxon>
    </lineage>
</organism>
<reference evidence="1 2" key="1">
    <citation type="submission" date="2019-05" db="EMBL/GenBank/DDBJ databases">
        <authorList>
            <consortium name="Pathogen Informatics"/>
        </authorList>
    </citation>
    <scope>NUCLEOTIDE SEQUENCE [LARGE SCALE GENOMIC DNA]</scope>
    <source>
        <strain evidence="1 2">NCTC503</strain>
    </source>
</reference>
<evidence type="ECO:0000313" key="2">
    <source>
        <dbReference type="Proteomes" id="UP000308489"/>
    </source>
</evidence>
<proteinExistence type="predicted"/>
<gene>
    <name evidence="1" type="ORF">NCTC503_01352</name>
</gene>
<sequence>MDKNVHWYIETRVQRTIKSLNRGQFVKDRIKVIIVNQVLGY</sequence>
<dbReference type="Proteomes" id="UP000308489">
    <property type="component" value="Chromosome 1"/>
</dbReference>
<keyword evidence="2" id="KW-1185">Reference proteome</keyword>
<accession>A0A4U9RFJ8</accession>
<dbReference type="EMBL" id="LR590481">
    <property type="protein sequence ID" value="VTQ89183.1"/>
    <property type="molecule type" value="Genomic_DNA"/>
</dbReference>
<name>A0A4U9RFJ8_HATHI</name>
<dbReference type="AlphaFoldDB" id="A0A4U9RFJ8"/>
<protein>
    <submittedName>
        <fullName evidence="1">Uncharacterized protein</fullName>
    </submittedName>
</protein>
<dbReference type="RefSeq" id="WP_279232945.1">
    <property type="nucleotide sequence ID" value="NZ_CBCRUQ010000017.1"/>
</dbReference>
<evidence type="ECO:0000313" key="1">
    <source>
        <dbReference type="EMBL" id="VTQ89183.1"/>
    </source>
</evidence>
<dbReference type="KEGG" id="hhw:NCTC503_01352"/>